<name>A0ABT5VBL2_9BACI</name>
<proteinExistence type="predicted"/>
<evidence type="ECO:0000313" key="1">
    <source>
        <dbReference type="EMBL" id="MDE5412092.1"/>
    </source>
</evidence>
<keyword evidence="2" id="KW-1185">Reference proteome</keyword>
<reference evidence="1" key="1">
    <citation type="submission" date="2024-05" db="EMBL/GenBank/DDBJ databases">
        <title>Alkalihalobacillus sp. strain MEB203 novel alkaliphilic bacterium from Lonar Lake, India.</title>
        <authorList>
            <person name="Joshi A."/>
            <person name="Thite S."/>
            <person name="Mengade P."/>
        </authorList>
    </citation>
    <scope>NUCLEOTIDE SEQUENCE</scope>
    <source>
        <strain evidence="1">MEB 203</strain>
    </source>
</reference>
<sequence>MQLNELELQNLRHLIGGHETVAKKLDAYAANCNDPQIVQMLQNDAQAARNSKQQLMSFLNQQ</sequence>
<gene>
    <name evidence="1" type="ORF">N7Z68_01665</name>
</gene>
<protein>
    <recommendedName>
        <fullName evidence="3">Spore coat protein</fullName>
    </recommendedName>
</protein>
<comment type="caution">
    <text evidence="1">The sequence shown here is derived from an EMBL/GenBank/DDBJ whole genome shotgun (WGS) entry which is preliminary data.</text>
</comment>
<accession>A0ABT5VBL2</accession>
<dbReference type="Proteomes" id="UP001148125">
    <property type="component" value="Unassembled WGS sequence"/>
</dbReference>
<evidence type="ECO:0000313" key="2">
    <source>
        <dbReference type="Proteomes" id="UP001148125"/>
    </source>
</evidence>
<dbReference type="EMBL" id="JAOTPO010000001">
    <property type="protein sequence ID" value="MDE5412092.1"/>
    <property type="molecule type" value="Genomic_DNA"/>
</dbReference>
<evidence type="ECO:0008006" key="3">
    <source>
        <dbReference type="Google" id="ProtNLM"/>
    </source>
</evidence>
<dbReference type="RefSeq" id="WP_275116714.1">
    <property type="nucleotide sequence ID" value="NZ_JAOTPO010000001.1"/>
</dbReference>
<organism evidence="1 2">
    <name type="scientific">Alkalihalobacterium chitinilyticum</name>
    <dbReference type="NCBI Taxonomy" id="2980103"/>
    <lineage>
        <taxon>Bacteria</taxon>
        <taxon>Bacillati</taxon>
        <taxon>Bacillota</taxon>
        <taxon>Bacilli</taxon>
        <taxon>Bacillales</taxon>
        <taxon>Bacillaceae</taxon>
        <taxon>Alkalihalobacterium</taxon>
    </lineage>
</organism>